<sequence length="65" mass="6823">MPPLIIPSLGAAIALVLFASARLLRKRRDEADGLLRGFETFTGIVLMLVAAMLLVALHAAATAGH</sequence>
<feature type="transmembrane region" description="Helical" evidence="1">
    <location>
        <begin position="6"/>
        <end position="25"/>
    </location>
</feature>
<proteinExistence type="predicted"/>
<name>A0A0V8RWY0_PYROC</name>
<dbReference type="Proteomes" id="UP000053352">
    <property type="component" value="Unassembled WGS sequence"/>
</dbReference>
<feature type="transmembrane region" description="Helical" evidence="1">
    <location>
        <begin position="37"/>
        <end position="61"/>
    </location>
</feature>
<evidence type="ECO:0000313" key="2">
    <source>
        <dbReference type="EMBL" id="KSW12572.1"/>
    </source>
</evidence>
<accession>A0A0V8RWY0</accession>
<keyword evidence="1" id="KW-0472">Membrane</keyword>
<keyword evidence="1" id="KW-0812">Transmembrane</keyword>
<evidence type="ECO:0000256" key="1">
    <source>
        <dbReference type="SAM" id="Phobius"/>
    </source>
</evidence>
<protein>
    <submittedName>
        <fullName evidence="2">Uncharacterized protein</fullName>
    </submittedName>
</protein>
<dbReference type="EMBL" id="LNTB01000001">
    <property type="protein sequence ID" value="KSW12572.1"/>
    <property type="molecule type" value="Genomic_DNA"/>
</dbReference>
<dbReference type="AlphaFoldDB" id="A0A0V8RWY0"/>
<dbReference type="STRING" id="2309.CF15_07610"/>
<dbReference type="RefSeq" id="WP_058371254.1">
    <property type="nucleotide sequence ID" value="NZ_LNTB01000001.1"/>
</dbReference>
<organism evidence="2 3">
    <name type="scientific">Pyrodictium occultum</name>
    <dbReference type="NCBI Taxonomy" id="2309"/>
    <lineage>
        <taxon>Archaea</taxon>
        <taxon>Thermoproteota</taxon>
        <taxon>Thermoprotei</taxon>
        <taxon>Desulfurococcales</taxon>
        <taxon>Pyrodictiaceae</taxon>
        <taxon>Pyrodictium</taxon>
    </lineage>
</organism>
<keyword evidence="3" id="KW-1185">Reference proteome</keyword>
<keyword evidence="1" id="KW-1133">Transmembrane helix</keyword>
<evidence type="ECO:0000313" key="3">
    <source>
        <dbReference type="Proteomes" id="UP000053352"/>
    </source>
</evidence>
<reference evidence="2 3" key="1">
    <citation type="submission" date="2015-11" db="EMBL/GenBank/DDBJ databases">
        <title>Genome sequence of Pyrodictium occultum PL-19, a marine hyperthermophilic archaeon isolated from Volcano, Italy.</title>
        <authorList>
            <person name="Utturkar S."/>
            <person name="Huber H."/>
            <person name="Leptihn S."/>
            <person name="Brown S."/>
            <person name="Stetter K.O."/>
            <person name="Podar M."/>
        </authorList>
    </citation>
    <scope>NUCLEOTIDE SEQUENCE [LARGE SCALE GENOMIC DNA]</scope>
    <source>
        <strain evidence="2 3">PL-19</strain>
    </source>
</reference>
<comment type="caution">
    <text evidence="2">The sequence shown here is derived from an EMBL/GenBank/DDBJ whole genome shotgun (WGS) entry which is preliminary data.</text>
</comment>
<gene>
    <name evidence="2" type="ORF">CF15_07610</name>
</gene>